<comment type="cofactor">
    <cofactor evidence="1 6">
        <name>pyridoxal 5'-phosphate</name>
        <dbReference type="ChEBI" id="CHEBI:597326"/>
    </cofactor>
</comment>
<evidence type="ECO:0000256" key="3">
    <source>
        <dbReference type="ARBA" id="ARBA00022576"/>
    </source>
</evidence>
<organism evidence="8 9">
    <name type="scientific">Litorilinea aerophila</name>
    <dbReference type="NCBI Taxonomy" id="1204385"/>
    <lineage>
        <taxon>Bacteria</taxon>
        <taxon>Bacillati</taxon>
        <taxon>Chloroflexota</taxon>
        <taxon>Caldilineae</taxon>
        <taxon>Caldilineales</taxon>
        <taxon>Caldilineaceae</taxon>
        <taxon>Litorilinea</taxon>
    </lineage>
</organism>
<dbReference type="InterPro" id="IPR015422">
    <property type="entry name" value="PyrdxlP-dep_Trfase_small"/>
</dbReference>
<evidence type="ECO:0000313" key="8">
    <source>
        <dbReference type="EMBL" id="TQE94805.1"/>
    </source>
</evidence>
<dbReference type="OrthoDB" id="9813612at2"/>
<dbReference type="InterPro" id="IPR004839">
    <property type="entry name" value="Aminotransferase_I/II_large"/>
</dbReference>
<evidence type="ECO:0000256" key="4">
    <source>
        <dbReference type="ARBA" id="ARBA00022679"/>
    </source>
</evidence>
<accession>A0A540VDF8</accession>
<feature type="domain" description="Aminotransferase class I/classII large" evidence="7">
    <location>
        <begin position="28"/>
        <end position="379"/>
    </location>
</feature>
<evidence type="ECO:0000256" key="5">
    <source>
        <dbReference type="ARBA" id="ARBA00022898"/>
    </source>
</evidence>
<dbReference type="GO" id="GO:0016212">
    <property type="term" value="F:kynurenine-oxoglutarate transaminase activity"/>
    <property type="evidence" value="ECO:0007669"/>
    <property type="project" value="TreeGrafter"/>
</dbReference>
<dbReference type="CDD" id="cd00609">
    <property type="entry name" value="AAT_like"/>
    <property type="match status" value="1"/>
</dbReference>
<dbReference type="SUPFAM" id="SSF53383">
    <property type="entry name" value="PLP-dependent transferases"/>
    <property type="match status" value="1"/>
</dbReference>
<comment type="similarity">
    <text evidence="2 6">Belongs to the class-I pyridoxal-phosphate-dependent aminotransferase family.</text>
</comment>
<dbReference type="InterPro" id="IPR051326">
    <property type="entry name" value="Kynurenine-oxoglutarate_AT"/>
</dbReference>
<evidence type="ECO:0000256" key="6">
    <source>
        <dbReference type="RuleBase" id="RU000481"/>
    </source>
</evidence>
<keyword evidence="9" id="KW-1185">Reference proteome</keyword>
<dbReference type="InterPro" id="IPR015421">
    <property type="entry name" value="PyrdxlP-dep_Trfase_major"/>
</dbReference>
<gene>
    <name evidence="8" type="ORF">FKZ61_15380</name>
</gene>
<name>A0A540VDF8_9CHLR</name>
<dbReference type="InParanoid" id="A0A540VDF8"/>
<keyword evidence="4 6" id="KW-0808">Transferase</keyword>
<evidence type="ECO:0000259" key="7">
    <source>
        <dbReference type="Pfam" id="PF00155"/>
    </source>
</evidence>
<dbReference type="GO" id="GO:0005737">
    <property type="term" value="C:cytoplasm"/>
    <property type="evidence" value="ECO:0007669"/>
    <property type="project" value="TreeGrafter"/>
</dbReference>
<evidence type="ECO:0000256" key="1">
    <source>
        <dbReference type="ARBA" id="ARBA00001933"/>
    </source>
</evidence>
<keyword evidence="5" id="KW-0663">Pyridoxal phosphate</keyword>
<comment type="caution">
    <text evidence="8">The sequence shown here is derived from an EMBL/GenBank/DDBJ whole genome shotgun (WGS) entry which is preliminary data.</text>
</comment>
<dbReference type="EC" id="2.6.1.-" evidence="6"/>
<evidence type="ECO:0000256" key="2">
    <source>
        <dbReference type="ARBA" id="ARBA00007441"/>
    </source>
</evidence>
<dbReference type="EMBL" id="VIGC01000020">
    <property type="protein sequence ID" value="TQE94805.1"/>
    <property type="molecule type" value="Genomic_DNA"/>
</dbReference>
<keyword evidence="3 6" id="KW-0032">Aminotransferase</keyword>
<dbReference type="PROSITE" id="PS00105">
    <property type="entry name" value="AA_TRANSFER_CLASS_1"/>
    <property type="match status" value="1"/>
</dbReference>
<dbReference type="PANTHER" id="PTHR43807:SF20">
    <property type="entry name" value="FI04487P"/>
    <property type="match status" value="1"/>
</dbReference>
<dbReference type="AlphaFoldDB" id="A0A540VDF8"/>
<dbReference type="PANTHER" id="PTHR43807">
    <property type="entry name" value="FI04487P"/>
    <property type="match status" value="1"/>
</dbReference>
<dbReference type="InterPro" id="IPR004838">
    <property type="entry name" value="NHTrfase_class1_PyrdxlP-BS"/>
</dbReference>
<protein>
    <recommendedName>
        <fullName evidence="6">Aminotransferase</fullName>
        <ecNumber evidence="6">2.6.1.-</ecNumber>
    </recommendedName>
</protein>
<dbReference type="Pfam" id="PF00155">
    <property type="entry name" value="Aminotran_1_2"/>
    <property type="match status" value="1"/>
</dbReference>
<dbReference type="FunFam" id="3.40.640.10:FF:000033">
    <property type="entry name" value="Aspartate aminotransferase"/>
    <property type="match status" value="1"/>
</dbReference>
<dbReference type="Proteomes" id="UP000317371">
    <property type="component" value="Unassembled WGS sequence"/>
</dbReference>
<dbReference type="RefSeq" id="WP_141611030.1">
    <property type="nucleotide sequence ID" value="NZ_VIGC02000020.1"/>
</dbReference>
<proteinExistence type="inferred from homology"/>
<dbReference type="GO" id="GO:0030170">
    <property type="term" value="F:pyridoxal phosphate binding"/>
    <property type="evidence" value="ECO:0007669"/>
    <property type="project" value="InterPro"/>
</dbReference>
<sequence>MQPAARLARFGESTIREMTRHAMAHGAINLSQGYPDFDPPEPVLQAAIQAIQQGLNQYTVTWGYPPLREKLAQIYSARLGWTVDPDVHVTVTCGVTEGIVVAETAVLNPGDEILIIEPAHENFRPAAIFVNATPVSVPLEPPGYRLDPERIAAAITPRTRALILNTPHNPTGRVFDAEELAGLTELVVRHDLVLITDEIYDRILYDGRVHVSPGSLEPLRERTITVSGLGKTYAVTGWRLGYVIAPTSLAKAVHSAHDYLTICAPTPLQAAALAALELPESYYAEMTRDYHRRRDVMLGYLEEAGFLALQPEGAYYTVADYTQLPIPQARWAPMDFSLWMTREVGVAVVPMGSFYSTPGHGEGRVRFAFPKRLETLREAGERLLAMGEVARRGKQEVL</sequence>
<dbReference type="Gene3D" id="3.40.640.10">
    <property type="entry name" value="Type I PLP-dependent aspartate aminotransferase-like (Major domain)"/>
    <property type="match status" value="1"/>
</dbReference>
<dbReference type="Gene3D" id="3.90.1150.10">
    <property type="entry name" value="Aspartate Aminotransferase, domain 1"/>
    <property type="match status" value="1"/>
</dbReference>
<reference evidence="8 9" key="1">
    <citation type="submission" date="2019-06" db="EMBL/GenBank/DDBJ databases">
        <title>Genome sequence of Litorilinea aerophila BAA-2444.</title>
        <authorList>
            <person name="Maclea K.S."/>
            <person name="Maurais E.G."/>
            <person name="Iannazzi L.C."/>
        </authorList>
    </citation>
    <scope>NUCLEOTIDE SEQUENCE [LARGE SCALE GENOMIC DNA]</scope>
    <source>
        <strain evidence="8 9">ATCC BAA-2444</strain>
    </source>
</reference>
<dbReference type="InterPro" id="IPR015424">
    <property type="entry name" value="PyrdxlP-dep_Trfase"/>
</dbReference>
<evidence type="ECO:0000313" key="9">
    <source>
        <dbReference type="Proteomes" id="UP000317371"/>
    </source>
</evidence>